<dbReference type="PANTHER" id="PTHR21310">
    <property type="entry name" value="AMINOGLYCOSIDE PHOSPHOTRANSFERASE-RELATED-RELATED"/>
    <property type="match status" value="1"/>
</dbReference>
<evidence type="ECO:0000313" key="3">
    <source>
        <dbReference type="Proteomes" id="UP001501598"/>
    </source>
</evidence>
<proteinExistence type="predicted"/>
<dbReference type="Proteomes" id="UP001501598">
    <property type="component" value="Unassembled WGS sequence"/>
</dbReference>
<dbReference type="InterPro" id="IPR011009">
    <property type="entry name" value="Kinase-like_dom_sf"/>
</dbReference>
<comment type="caution">
    <text evidence="2">The sequence shown here is derived from an EMBL/GenBank/DDBJ whole genome shotgun (WGS) entry which is preliminary data.</text>
</comment>
<name>A0ABP8RU71_9PSEU</name>
<dbReference type="PANTHER" id="PTHR21310:SF40">
    <property type="entry name" value="AMINOGLYCOSIDE PHOSPHOTRANSFERASE DOMAIN-CONTAINING PROTEIN-RELATED"/>
    <property type="match status" value="1"/>
</dbReference>
<evidence type="ECO:0000259" key="1">
    <source>
        <dbReference type="Pfam" id="PF01636"/>
    </source>
</evidence>
<evidence type="ECO:0000313" key="2">
    <source>
        <dbReference type="EMBL" id="GAA4549462.1"/>
    </source>
</evidence>
<feature type="domain" description="Aminoglycoside phosphotransferase" evidence="1">
    <location>
        <begin position="30"/>
        <end position="251"/>
    </location>
</feature>
<reference evidence="3" key="1">
    <citation type="journal article" date="2019" name="Int. J. Syst. Evol. Microbiol.">
        <title>The Global Catalogue of Microorganisms (GCM) 10K type strain sequencing project: providing services to taxonomists for standard genome sequencing and annotation.</title>
        <authorList>
            <consortium name="The Broad Institute Genomics Platform"/>
            <consortium name="The Broad Institute Genome Sequencing Center for Infectious Disease"/>
            <person name="Wu L."/>
            <person name="Ma J."/>
        </authorList>
    </citation>
    <scope>NUCLEOTIDE SEQUENCE [LARGE SCALE GENOMIC DNA]</scope>
    <source>
        <strain evidence="3">JCM 17906</strain>
    </source>
</reference>
<gene>
    <name evidence="2" type="ORF">GCM10023175_37620</name>
</gene>
<dbReference type="EMBL" id="BAABGT010000049">
    <property type="protein sequence ID" value="GAA4549462.1"/>
    <property type="molecule type" value="Genomic_DNA"/>
</dbReference>
<dbReference type="InterPro" id="IPR051678">
    <property type="entry name" value="AGP_Transferase"/>
</dbReference>
<dbReference type="InterPro" id="IPR041726">
    <property type="entry name" value="ACAD10_11_N"/>
</dbReference>
<dbReference type="SUPFAM" id="SSF56112">
    <property type="entry name" value="Protein kinase-like (PK-like)"/>
    <property type="match status" value="1"/>
</dbReference>
<protein>
    <submittedName>
        <fullName evidence="2">Phosphotransferase family protein</fullName>
    </submittedName>
</protein>
<accession>A0ABP8RU71</accession>
<organism evidence="2 3">
    <name type="scientific">Pseudonocardia xishanensis</name>
    <dbReference type="NCBI Taxonomy" id="630995"/>
    <lineage>
        <taxon>Bacteria</taxon>
        <taxon>Bacillati</taxon>
        <taxon>Actinomycetota</taxon>
        <taxon>Actinomycetes</taxon>
        <taxon>Pseudonocardiales</taxon>
        <taxon>Pseudonocardiaceae</taxon>
        <taxon>Pseudonocardia</taxon>
    </lineage>
</organism>
<dbReference type="Gene3D" id="3.30.200.20">
    <property type="entry name" value="Phosphorylase Kinase, domain 1"/>
    <property type="match status" value="1"/>
</dbReference>
<dbReference type="Gene3D" id="3.90.1200.10">
    <property type="match status" value="1"/>
</dbReference>
<dbReference type="RefSeq" id="WP_345419931.1">
    <property type="nucleotide sequence ID" value="NZ_BAABGT010000049.1"/>
</dbReference>
<dbReference type="InterPro" id="IPR002575">
    <property type="entry name" value="Aminoglycoside_PTrfase"/>
</dbReference>
<dbReference type="CDD" id="cd05154">
    <property type="entry name" value="ACAD10_11_N-like"/>
    <property type="match status" value="1"/>
</dbReference>
<keyword evidence="3" id="KW-1185">Reference proteome</keyword>
<dbReference type="Pfam" id="PF01636">
    <property type="entry name" value="APH"/>
    <property type="match status" value="1"/>
</dbReference>
<sequence length="347" mass="37228">MTAAPTGLKTHAVSRWLAENLPGFAEPAEFTLVAGGRSNLTYRITDAAGHVYALRRPPVGNVLDTAHDMGREWRFVSAMVGTGVPVATPRAHCTDHAVTGAEFTVMDFVDGRVLASVEDALELSPRARARAGEQTVEVLAALHALDPDERGLPGSRRGFVERQLARWHDQVRATGVEGAELALFDEVHTVLAEHVPTESRGIVHGDYRPGNLSFAPDGTIVAVFDWELSTTGDPMADLGYLVSLWHEPGDELVEGADPGPTTVPGFGDRAAVVSRYAELTGRDVSGLGYWVAFHRWRSACIAAGVRARYLAGVMADDGHLERIRADMAAGRLLAEPARRALAEAGIS</sequence>